<evidence type="ECO:0000256" key="3">
    <source>
        <dbReference type="ARBA" id="ARBA00022989"/>
    </source>
</evidence>
<gene>
    <name evidence="4" type="ORF">THAOC_05561</name>
</gene>
<reference evidence="4 5" key="1">
    <citation type="journal article" date="2012" name="Genome Biol.">
        <title>Genome and low-iron response of an oceanic diatom adapted to chronic iron limitation.</title>
        <authorList>
            <person name="Lommer M."/>
            <person name="Specht M."/>
            <person name="Roy A.S."/>
            <person name="Kraemer L."/>
            <person name="Andreson R."/>
            <person name="Gutowska M.A."/>
            <person name="Wolf J."/>
            <person name="Bergner S.V."/>
            <person name="Schilhabel M.B."/>
            <person name="Klostermeier U.C."/>
            <person name="Beiko R.G."/>
            <person name="Rosenstiel P."/>
            <person name="Hippler M."/>
            <person name="Laroche J."/>
        </authorList>
    </citation>
    <scope>NUCLEOTIDE SEQUENCE [LARGE SCALE GENOMIC DNA]</scope>
    <source>
        <strain evidence="4 5">CCMP1005</strain>
    </source>
</reference>
<keyword evidence="2" id="KW-0812">Transmembrane</keyword>
<dbReference type="EMBL" id="AGNL01005198">
    <property type="protein sequence ID" value="EJK72860.1"/>
    <property type="molecule type" value="Genomic_DNA"/>
</dbReference>
<evidence type="ECO:0000256" key="1">
    <source>
        <dbReference type="ARBA" id="ARBA00004167"/>
    </source>
</evidence>
<name>K0T5C9_THAOC</name>
<dbReference type="PANTHER" id="PTHR21461:SF69">
    <property type="entry name" value="GLYCOSYLTRANSFERASE FAMILY 92 PROTEIN"/>
    <property type="match status" value="1"/>
</dbReference>
<comment type="subcellular location">
    <subcellularLocation>
        <location evidence="1">Membrane</location>
        <topology evidence="1">Single-pass membrane protein</topology>
    </subcellularLocation>
</comment>
<evidence type="ECO:0000256" key="2">
    <source>
        <dbReference type="ARBA" id="ARBA00022692"/>
    </source>
</evidence>
<accession>K0T5C9</accession>
<dbReference type="OrthoDB" id="46148at2759"/>
<dbReference type="GO" id="GO:0016020">
    <property type="term" value="C:membrane"/>
    <property type="evidence" value="ECO:0007669"/>
    <property type="project" value="UniProtKB-SubCell"/>
</dbReference>
<comment type="caution">
    <text evidence="4">The sequence shown here is derived from an EMBL/GenBank/DDBJ whole genome shotgun (WGS) entry which is preliminary data.</text>
</comment>
<dbReference type="AlphaFoldDB" id="K0T5C9"/>
<dbReference type="Pfam" id="PF13704">
    <property type="entry name" value="Glyco_tranf_2_4"/>
    <property type="match status" value="1"/>
</dbReference>
<dbReference type="GO" id="GO:0005737">
    <property type="term" value="C:cytoplasm"/>
    <property type="evidence" value="ECO:0007669"/>
    <property type="project" value="TreeGrafter"/>
</dbReference>
<keyword evidence="3" id="KW-1133">Transmembrane helix</keyword>
<evidence type="ECO:0008006" key="6">
    <source>
        <dbReference type="Google" id="ProtNLM"/>
    </source>
</evidence>
<keyword evidence="5" id="KW-1185">Reference proteome</keyword>
<proteinExistence type="predicted"/>
<protein>
    <recommendedName>
        <fullName evidence="6">Glycosyltransferase family 92 protein</fullName>
    </recommendedName>
</protein>
<dbReference type="PANTHER" id="PTHR21461">
    <property type="entry name" value="GLYCOSYLTRANSFERASE FAMILY 92 PROTEIN"/>
    <property type="match status" value="1"/>
</dbReference>
<sequence length="382" mass="44858">MEAFADGRRRVGATGVLIQPVGTGAGVTRQMLPERRSRLCRIFLVSFLFASTSIYKFDTHTFSRKGIDWHNFGQEERGWNYDEEGVRVFSPSNSTSNVAICLIVKNETRYLDEWVEFHVALGFSPIYIYDNSDEFELMDSGFPSWFDRRMDIRQHIQLAHFPTRPWYGKDPQRFAYRRCFFEDAVNSTYVAIFDVDEFLVLKTHDNVVDFMDHHCTEEAKCGQLLVNWRIMGVSGRRRYSPEPITKRNVHWSDEHSRSNFVKGINRRVFVADDNDNWVHGVRLKSGYRHLDTTGQPRKAKYKYTNTRNPTDVAVFFHYALKSEEELYYKTCFKSRPDGASRCNDPNYYKLYNGTVFDDAAWRQLLRMVPRYRRFGEAANGTF</sequence>
<keyword evidence="3" id="KW-0472">Membrane</keyword>
<evidence type="ECO:0000313" key="4">
    <source>
        <dbReference type="EMBL" id="EJK72860.1"/>
    </source>
</evidence>
<dbReference type="Proteomes" id="UP000266841">
    <property type="component" value="Unassembled WGS sequence"/>
</dbReference>
<dbReference type="GO" id="GO:0016757">
    <property type="term" value="F:glycosyltransferase activity"/>
    <property type="evidence" value="ECO:0007669"/>
    <property type="project" value="TreeGrafter"/>
</dbReference>
<organism evidence="4 5">
    <name type="scientific">Thalassiosira oceanica</name>
    <name type="common">Marine diatom</name>
    <dbReference type="NCBI Taxonomy" id="159749"/>
    <lineage>
        <taxon>Eukaryota</taxon>
        <taxon>Sar</taxon>
        <taxon>Stramenopiles</taxon>
        <taxon>Ochrophyta</taxon>
        <taxon>Bacillariophyta</taxon>
        <taxon>Coscinodiscophyceae</taxon>
        <taxon>Thalassiosirophycidae</taxon>
        <taxon>Thalassiosirales</taxon>
        <taxon>Thalassiosiraceae</taxon>
        <taxon>Thalassiosira</taxon>
    </lineage>
</organism>
<evidence type="ECO:0000313" key="5">
    <source>
        <dbReference type="Proteomes" id="UP000266841"/>
    </source>
</evidence>